<feature type="region of interest" description="Disordered" evidence="1">
    <location>
        <begin position="300"/>
        <end position="319"/>
    </location>
</feature>
<organism evidence="2 3">
    <name type="scientific">Pleurostoma richardsiae</name>
    <dbReference type="NCBI Taxonomy" id="41990"/>
    <lineage>
        <taxon>Eukaryota</taxon>
        <taxon>Fungi</taxon>
        <taxon>Dikarya</taxon>
        <taxon>Ascomycota</taxon>
        <taxon>Pezizomycotina</taxon>
        <taxon>Sordariomycetes</taxon>
        <taxon>Sordariomycetidae</taxon>
        <taxon>Calosphaeriales</taxon>
        <taxon>Pleurostomataceae</taxon>
        <taxon>Pleurostoma</taxon>
    </lineage>
</organism>
<feature type="region of interest" description="Disordered" evidence="1">
    <location>
        <begin position="247"/>
        <end position="272"/>
    </location>
</feature>
<reference evidence="2" key="1">
    <citation type="submission" date="2022-07" db="EMBL/GenBank/DDBJ databases">
        <title>Fungi with potential for degradation of polypropylene.</title>
        <authorList>
            <person name="Gostincar C."/>
        </authorList>
    </citation>
    <scope>NUCLEOTIDE SEQUENCE</scope>
    <source>
        <strain evidence="2">EXF-13308</strain>
    </source>
</reference>
<evidence type="ECO:0000313" key="2">
    <source>
        <dbReference type="EMBL" id="KAJ9142192.1"/>
    </source>
</evidence>
<comment type="caution">
    <text evidence="2">The sequence shown here is derived from an EMBL/GenBank/DDBJ whole genome shotgun (WGS) entry which is preliminary data.</text>
</comment>
<feature type="region of interest" description="Disordered" evidence="1">
    <location>
        <begin position="475"/>
        <end position="503"/>
    </location>
</feature>
<dbReference type="AlphaFoldDB" id="A0AA38R8H0"/>
<protein>
    <submittedName>
        <fullName evidence="2">Uncharacterized protein</fullName>
    </submittedName>
</protein>
<sequence>MSTPQETAQAIQRALEPYIRPRAEAARIRAILTANLDYCLADGPTAGPLALVGPNCTVKANPNVRGLQGEYLRAVSANVDAQRAYISVREKSSSGATSVAGVGSANSGRLEEHLTAIKLQKKRERLEVVIKYLDLLGQKPPASAGFLEPEEIFSGSRPLPGVPKEVVSGFALDRDVSTTDLKALVTRLEKAVLRSKLLLKKEEDLLDDVKSRFSVQPGTVHDGAKLAALSNTRNELINWIETELGKVSGEEEQESEEATSSSGPRGPADRGDMDEQLASVKQKYVRYLEARKSLIHLVSQRHQPPLKPPVPEPSTSATTRQMQLPTTYLISLYLERLLQVAREQKASITEKSHLHAIISRQTRDSCQALDHLAEESQLLPTYGVPGTSQKKAPIGSGLSAPEKDLAYSRIKGWVSAADSAKLATLENVTEKIEEGQLALEASTRALDEIDHLLGRVNLEGNDVAPDAADDDIWLEEGQSKTARPSPRKHARGKSEDHKSAGGIWSILDGNLGLINSDESPV</sequence>
<name>A0AA38R8H0_9PEZI</name>
<proteinExistence type="predicted"/>
<dbReference type="EMBL" id="JANBVO010000023">
    <property type="protein sequence ID" value="KAJ9142192.1"/>
    <property type="molecule type" value="Genomic_DNA"/>
</dbReference>
<gene>
    <name evidence="2" type="ORF">NKR23_g7439</name>
</gene>
<dbReference type="Proteomes" id="UP001174694">
    <property type="component" value="Unassembled WGS sequence"/>
</dbReference>
<keyword evidence="3" id="KW-1185">Reference proteome</keyword>
<evidence type="ECO:0000256" key="1">
    <source>
        <dbReference type="SAM" id="MobiDB-lite"/>
    </source>
</evidence>
<accession>A0AA38R8H0</accession>
<evidence type="ECO:0000313" key="3">
    <source>
        <dbReference type="Proteomes" id="UP001174694"/>
    </source>
</evidence>